<feature type="domain" description="N-acetyltransferase" evidence="1">
    <location>
        <begin position="5"/>
        <end position="157"/>
    </location>
</feature>
<proteinExistence type="predicted"/>
<organism evidence="2 3">
    <name type="scientific">Bacillus carboniphilus</name>
    <dbReference type="NCBI Taxonomy" id="86663"/>
    <lineage>
        <taxon>Bacteria</taxon>
        <taxon>Bacillati</taxon>
        <taxon>Bacillota</taxon>
        <taxon>Bacilli</taxon>
        <taxon>Bacillales</taxon>
        <taxon>Bacillaceae</taxon>
        <taxon>Bacillus</taxon>
    </lineage>
</organism>
<evidence type="ECO:0000313" key="2">
    <source>
        <dbReference type="EMBL" id="WLR41382.1"/>
    </source>
</evidence>
<dbReference type="InterPro" id="IPR016181">
    <property type="entry name" value="Acyl_CoA_acyltransferase"/>
</dbReference>
<evidence type="ECO:0000259" key="1">
    <source>
        <dbReference type="PROSITE" id="PS51186"/>
    </source>
</evidence>
<gene>
    <name evidence="2" type="ORF">LC087_10715</name>
</gene>
<accession>A0ABY9JPY4</accession>
<reference evidence="2 3" key="1">
    <citation type="submission" date="2023-06" db="EMBL/GenBank/DDBJ databases">
        <title>Five Gram-positive bacteria isolated from mangrove sediments in Shenzhen, Guangdong, China.</title>
        <authorList>
            <person name="Yu S."/>
            <person name="Zheng W."/>
            <person name="Huang Y."/>
        </authorList>
    </citation>
    <scope>NUCLEOTIDE SEQUENCE [LARGE SCALE GENOMIC DNA]</scope>
    <source>
        <strain evidence="2 3">SaN35-3</strain>
    </source>
</reference>
<evidence type="ECO:0000313" key="3">
    <source>
        <dbReference type="Proteomes" id="UP001197974"/>
    </source>
</evidence>
<name>A0ABY9JPY4_9BACI</name>
<dbReference type="EC" id="2.-.-.-" evidence="2"/>
<dbReference type="Gene3D" id="3.40.630.30">
    <property type="match status" value="1"/>
</dbReference>
<dbReference type="PROSITE" id="PS51186">
    <property type="entry name" value="GNAT"/>
    <property type="match status" value="1"/>
</dbReference>
<dbReference type="SUPFAM" id="SSF55729">
    <property type="entry name" value="Acyl-CoA N-acyltransferases (Nat)"/>
    <property type="match status" value="1"/>
</dbReference>
<dbReference type="GO" id="GO:0016740">
    <property type="term" value="F:transferase activity"/>
    <property type="evidence" value="ECO:0007669"/>
    <property type="project" value="UniProtKB-KW"/>
</dbReference>
<dbReference type="EMBL" id="CP129013">
    <property type="protein sequence ID" value="WLR41382.1"/>
    <property type="molecule type" value="Genomic_DNA"/>
</dbReference>
<dbReference type="Pfam" id="PF00583">
    <property type="entry name" value="Acetyltransf_1"/>
    <property type="match status" value="1"/>
</dbReference>
<keyword evidence="3" id="KW-1185">Reference proteome</keyword>
<sequence>MYMVIQLKQYNEKYLEQLLTFHLPPEQLKFTSLPIDRLNELKEGQYPIVILKDDDVVGFFLLNSHQRVQEYTNNQKAMLLTALSINQSEQGKGYAKEAMLQLKSFVKKKFTICNEIILAVNHKNLAAQQLYLSVGFVDEGRKKMGPIGEQYIMQLSI</sequence>
<dbReference type="InterPro" id="IPR000182">
    <property type="entry name" value="GNAT_dom"/>
</dbReference>
<keyword evidence="2" id="KW-0808">Transferase</keyword>
<dbReference type="Proteomes" id="UP001197974">
    <property type="component" value="Chromosome"/>
</dbReference>
<protein>
    <submittedName>
        <fullName evidence="2">GNAT family protein</fullName>
        <ecNumber evidence="2">2.-.-.-</ecNumber>
    </submittedName>
</protein>